<dbReference type="Proteomes" id="UP000315226">
    <property type="component" value="Unassembled WGS sequence"/>
</dbReference>
<feature type="region of interest" description="Disordered" evidence="1">
    <location>
        <begin position="1"/>
        <end position="27"/>
    </location>
</feature>
<gene>
    <name evidence="2" type="ORF">SGA01_37540</name>
</gene>
<keyword evidence="3" id="KW-1185">Reference proteome</keyword>
<dbReference type="EMBL" id="BJMN01000023">
    <property type="protein sequence ID" value="GEB58149.1"/>
    <property type="molecule type" value="Genomic_DNA"/>
</dbReference>
<sequence>MPAEGHHPHAAPSSRSSVGTVAVTSGPSESVRALRRLAARPHVLFGGCTGPVLASSMVAALSEQGETAAADRFTSVTQA</sequence>
<proteinExistence type="predicted"/>
<organism evidence="2 3">
    <name type="scientific">Streptomyces gardneri</name>
    <dbReference type="NCBI Taxonomy" id="66892"/>
    <lineage>
        <taxon>Bacteria</taxon>
        <taxon>Bacillati</taxon>
        <taxon>Actinomycetota</taxon>
        <taxon>Actinomycetes</taxon>
        <taxon>Kitasatosporales</taxon>
        <taxon>Streptomycetaceae</taxon>
        <taxon>Streptomyces</taxon>
    </lineage>
</organism>
<protein>
    <submittedName>
        <fullName evidence="2">Uncharacterized protein</fullName>
    </submittedName>
</protein>
<accession>A0A4Y3RL99</accession>
<feature type="compositionally biased region" description="Polar residues" evidence="1">
    <location>
        <begin position="18"/>
        <end position="27"/>
    </location>
</feature>
<reference evidence="2 3" key="1">
    <citation type="submission" date="2019-06" db="EMBL/GenBank/DDBJ databases">
        <title>Whole genome shotgun sequence of Streptomyces gardneri NBRC 12865.</title>
        <authorList>
            <person name="Hosoyama A."/>
            <person name="Uohara A."/>
            <person name="Ohji S."/>
            <person name="Ichikawa N."/>
        </authorList>
    </citation>
    <scope>NUCLEOTIDE SEQUENCE [LARGE SCALE GENOMIC DNA]</scope>
    <source>
        <strain evidence="2 3">NBRC 12865</strain>
    </source>
</reference>
<dbReference type="AlphaFoldDB" id="A0A4Y3RL99"/>
<name>A0A4Y3RL99_9ACTN</name>
<evidence type="ECO:0000256" key="1">
    <source>
        <dbReference type="SAM" id="MobiDB-lite"/>
    </source>
</evidence>
<comment type="caution">
    <text evidence="2">The sequence shown here is derived from an EMBL/GenBank/DDBJ whole genome shotgun (WGS) entry which is preliminary data.</text>
</comment>
<evidence type="ECO:0000313" key="2">
    <source>
        <dbReference type="EMBL" id="GEB58149.1"/>
    </source>
</evidence>
<dbReference type="RefSeq" id="WP_167534127.1">
    <property type="nucleotide sequence ID" value="NZ_BJMN01000023.1"/>
</dbReference>
<evidence type="ECO:0000313" key="3">
    <source>
        <dbReference type="Proteomes" id="UP000315226"/>
    </source>
</evidence>